<protein>
    <submittedName>
        <fullName evidence="2">Phage tail protein</fullName>
    </submittedName>
</protein>
<accession>A0AAE3GH38</accession>
<sequence>MADEVIQHVDPDGVVTDLAVAWDVSGRYGVTVRLDEQGVPGQPGLLLRDVQHGARDISLSLWINAPTPAELQARLRDLVHRMDPRRGDSVLRMTGPAGDTREITVRVVAGLDVAERLGDTSGPTTQRMPIMCRAYDPYWAAGSDIVQQFQRGEAPKFFPFFPLRLASSEIWADVTVTNPGDVDAWPVWTIVGPGSHPVIRNETTGKVLDLAVDLGGGESVTIDTRPRRKEVTRSDGTSAFGRLSWGSSFWPLAPGTNAISIEMGSAVSADSRVVLSYRPRYLSM</sequence>
<name>A0AAE3GH38_9PSEU</name>
<organism evidence="2 3">
    <name type="scientific">Goodfellowiella coeruleoviolacea</name>
    <dbReference type="NCBI Taxonomy" id="334858"/>
    <lineage>
        <taxon>Bacteria</taxon>
        <taxon>Bacillati</taxon>
        <taxon>Actinomycetota</taxon>
        <taxon>Actinomycetes</taxon>
        <taxon>Pseudonocardiales</taxon>
        <taxon>Pseudonocardiaceae</taxon>
        <taxon>Goodfellowiella</taxon>
    </lineage>
</organism>
<evidence type="ECO:0000313" key="3">
    <source>
        <dbReference type="Proteomes" id="UP001206128"/>
    </source>
</evidence>
<dbReference type="EMBL" id="JAMTCK010000012">
    <property type="protein sequence ID" value="MCP2168137.1"/>
    <property type="molecule type" value="Genomic_DNA"/>
</dbReference>
<dbReference type="Proteomes" id="UP001206128">
    <property type="component" value="Unassembled WGS sequence"/>
</dbReference>
<dbReference type="InterPro" id="IPR054738">
    <property type="entry name" value="Siphovirus-type_tail_C"/>
</dbReference>
<proteinExistence type="predicted"/>
<dbReference type="RefSeq" id="WP_253775680.1">
    <property type="nucleotide sequence ID" value="NZ_JAMTCK010000012.1"/>
</dbReference>
<dbReference type="AlphaFoldDB" id="A0AAE3GH38"/>
<evidence type="ECO:0000259" key="1">
    <source>
        <dbReference type="Pfam" id="PF22768"/>
    </source>
</evidence>
<evidence type="ECO:0000313" key="2">
    <source>
        <dbReference type="EMBL" id="MCP2168137.1"/>
    </source>
</evidence>
<reference evidence="2" key="1">
    <citation type="submission" date="2022-06" db="EMBL/GenBank/DDBJ databases">
        <title>Genomic Encyclopedia of Archaeal and Bacterial Type Strains, Phase II (KMG-II): from individual species to whole genera.</title>
        <authorList>
            <person name="Goeker M."/>
        </authorList>
    </citation>
    <scope>NUCLEOTIDE SEQUENCE</scope>
    <source>
        <strain evidence="2">DSM 43935</strain>
    </source>
</reference>
<feature type="domain" description="Siphovirus-type tail component C-terminal" evidence="1">
    <location>
        <begin position="180"/>
        <end position="281"/>
    </location>
</feature>
<keyword evidence="3" id="KW-1185">Reference proteome</keyword>
<dbReference type="Pfam" id="PF22768">
    <property type="entry name" value="SPP1_Dit"/>
    <property type="match status" value="1"/>
</dbReference>
<gene>
    <name evidence="2" type="ORF">LX83_005011</name>
</gene>
<dbReference type="Gene3D" id="2.60.120.860">
    <property type="match status" value="1"/>
</dbReference>
<comment type="caution">
    <text evidence="2">The sequence shown here is derived from an EMBL/GenBank/DDBJ whole genome shotgun (WGS) entry which is preliminary data.</text>
</comment>